<feature type="region of interest" description="Disordered" evidence="6">
    <location>
        <begin position="2354"/>
        <end position="2390"/>
    </location>
</feature>
<evidence type="ECO:0000313" key="8">
    <source>
        <dbReference type="EMBL" id="CDI79549.1"/>
    </source>
</evidence>
<keyword evidence="9" id="KW-1185">Reference proteome</keyword>
<evidence type="ECO:0000256" key="5">
    <source>
        <dbReference type="ARBA" id="ARBA00023273"/>
    </source>
</evidence>
<evidence type="ECO:0000313" key="9">
    <source>
        <dbReference type="Proteomes" id="UP000018050"/>
    </source>
</evidence>
<dbReference type="InterPro" id="IPR013783">
    <property type="entry name" value="Ig-like_fold"/>
</dbReference>
<name>U6GLS3_EIMAC</name>
<keyword evidence="5" id="KW-0966">Cell projection</keyword>
<dbReference type="GO" id="GO:0003341">
    <property type="term" value="P:cilium movement"/>
    <property type="evidence" value="ECO:0007669"/>
    <property type="project" value="TreeGrafter"/>
</dbReference>
<feature type="domain" description="HYDIN/VesB/CFA65-like Ig-like" evidence="7">
    <location>
        <begin position="130"/>
        <end position="231"/>
    </location>
</feature>
<dbReference type="PANTHER" id="PTHR23053:SF0">
    <property type="entry name" value="HYDROCEPHALUS-INDUCING PROTEIN HOMOLOG"/>
    <property type="match status" value="1"/>
</dbReference>
<feature type="region of interest" description="Disordered" evidence="6">
    <location>
        <begin position="1109"/>
        <end position="1135"/>
    </location>
</feature>
<dbReference type="InterPro" id="IPR033305">
    <property type="entry name" value="Hydin-like"/>
</dbReference>
<feature type="region of interest" description="Disordered" evidence="6">
    <location>
        <begin position="1937"/>
        <end position="1967"/>
    </location>
</feature>
<evidence type="ECO:0000256" key="6">
    <source>
        <dbReference type="SAM" id="MobiDB-lite"/>
    </source>
</evidence>
<evidence type="ECO:0000256" key="2">
    <source>
        <dbReference type="ARBA" id="ARBA00004496"/>
    </source>
</evidence>
<protein>
    <recommendedName>
        <fullName evidence="7">HYDIN/VesB/CFA65-like Ig-like domain-containing protein</fullName>
    </recommendedName>
</protein>
<dbReference type="RefSeq" id="XP_013250372.1">
    <property type="nucleotide sequence ID" value="XM_013394918.1"/>
</dbReference>
<evidence type="ECO:0000259" key="7">
    <source>
        <dbReference type="Pfam" id="PF22544"/>
    </source>
</evidence>
<dbReference type="OrthoDB" id="431629at2759"/>
<dbReference type="EMBL" id="HG671043">
    <property type="protein sequence ID" value="CDI79549.1"/>
    <property type="molecule type" value="Genomic_DNA"/>
</dbReference>
<feature type="region of interest" description="Disordered" evidence="6">
    <location>
        <begin position="1409"/>
        <end position="1437"/>
    </location>
</feature>
<dbReference type="GO" id="GO:1904158">
    <property type="term" value="P:axonemal central apparatus assembly"/>
    <property type="evidence" value="ECO:0007669"/>
    <property type="project" value="TreeGrafter"/>
</dbReference>
<organism evidence="8 9">
    <name type="scientific">Eimeria acervulina</name>
    <name type="common">Coccidian parasite</name>
    <dbReference type="NCBI Taxonomy" id="5801"/>
    <lineage>
        <taxon>Eukaryota</taxon>
        <taxon>Sar</taxon>
        <taxon>Alveolata</taxon>
        <taxon>Apicomplexa</taxon>
        <taxon>Conoidasida</taxon>
        <taxon>Coccidia</taxon>
        <taxon>Eucoccidiorida</taxon>
        <taxon>Eimeriorina</taxon>
        <taxon>Eimeriidae</taxon>
        <taxon>Eimeria</taxon>
    </lineage>
</organism>
<dbReference type="Proteomes" id="UP000018050">
    <property type="component" value="Unassembled WGS sequence"/>
</dbReference>
<evidence type="ECO:0000256" key="1">
    <source>
        <dbReference type="ARBA" id="ARBA00004138"/>
    </source>
</evidence>
<evidence type="ECO:0000256" key="4">
    <source>
        <dbReference type="ARBA" id="ARBA00023069"/>
    </source>
</evidence>
<feature type="region of interest" description="Disordered" evidence="6">
    <location>
        <begin position="1207"/>
        <end position="1240"/>
    </location>
</feature>
<sequence>MPRLLFQQVVFAIESSRCGAFDARLEIKYDDGRVEVKPIQGTVVEGAVTISTSSLKFDTTFVNLRSEKTVSIENNSTEHLPFWWSFGPSKEIRDQSEPHLELIANAVQIDSVEDREKGLKLQLYGTGTGPQVKFTKAELDFGDVVVYTEKMLDVEIVNTGDIAACYFVKPAEGAFPPGTEVNFTPRSGCICVNKAERVQASLRPAFVGEFEATVLWAIEASPEDIVLKLKGRAVPPQIDHDVSSINFGVIPFGFEEVRSVQLTNTSDAPQTVEVKVLKRVDDTYGDISISPNVLIIPAGASKNVDISLCPSKAQAYVEEIVFGLPGLIDEYFILPLRGSSKTPQVALEPEDTLVFDDVFINTTAKKAFIIRNTSRLSAQFSVTLEGGDNVGAEVSPSEGLVSPLSAVAISIVLHPLAPGEVRFTCWIKCLDEVAQQVELTNTSPIPALIRFSIRSKHGYFTVKNSEMTLEGGASAPVYVVATFLEAVASTGQLLVSAVDGQSLVVYLKGQVVIEALSTLPGRASQVIICQESFGPGTTAVRIARTLATADFFTPSLVATPSSLAFKGSLEISFKEHPRVDVMSLEGETEFPNIELETTLLDFGFIVNETTKRIPLRMRNIGCVPASFGVFRRHFIGRASTPRLKASQTEFDLGEVPYLKPVTVEVILANGGFVDLSFAVDLERVARPWTIEVSRRKGLIRANEKFKLEITFMTGMPAEVTEQIFIEVDHCDPIAVTLRGRGTYRCLLFGLPRATEEGGCEETDQSLLAVVVTLRNGGNHFYLLRLTGFPFDSCASLQELQGTGFHVEPDVISRLHPNEQTTIAVTAKQDKEGDANVLLTAFVSGSLSYQITLKGKFVVPDLHFYTDILDFGSIKRGLCKTLTLRVRNEKSVPAQWRYRGLVDKGDKAQRDALRCFTIEPRQSIVEPGEWIDLKVHFFPEKAEKEICARLIFCIEDNPKWKCITATGAPKLPRLEFVPPFVDFGYSLPSQILRQELIVRNNSDEPYEIYSLEFDEQYKQTNALLRDYDGFDESGIALLPVRQSAIVLGPVCSGKRCVAAHIGGAARRQLTLDECVEWAIAASGKKKKLEAAGVENARLVEELVRSVEAQDGEGEVSGVKKSGKTKPGKGDRRADVSGPGLPLHLLAAAVKLRAAQPDCFAGTVFRVEPSSYCSSLADGALSIVRGLRNEDVMVVIIKREREIVEQLDCGKGSDTVSKSSASAAQSDLKKRRPPSAVEGENHPTAVQLADGSMESLKHELQSLQQSRQRFEGFFTTGKLAQMFVQDQVSAYCCAETELLKELKTEMEQSPVPLSSCSGSRRSSQRTTLSSFQRVLTFSTGYANSSQPVQSLLAQLQPLREPIIPNEPPVPAPKFLEVVHYPSSSPALEPPAKFFLFAPLPSTPWEKADDEEAKTRAKRPNTATSAITTRSKIKQERGGEDESIAARLTVEPGFTRATRWTLQPQTEQRLLLKCYVDEEGELACALHFCVVGDPQTFKLGAKATCSVPRLLNFPEGCFEHAIQERPAQCATKRAYIASEGIFDWGPLLAGRSTTNVKSLYSKTSSVDEIDLVTIPPELCDFMTTLTLKNGSPFTTTVKGSFVGTNNTEVETTRGRKPQKGQAGDPIFLLFPSEVTLTQNALARMHLWCLPKTEGEVTDKLVLTLSDNQQPLEIKLSSRCVVPKISLQAESIVFGRILIGQTARRTVLVENPTPFEIRWNFTVQEAPAKCFSFEPEQGGTLDAFSSQPLNIVYEAPLKPSTAQCRLTFRCADAEGISNGSEVKIMQISAEAFCIDAGIELPSKTRVFEFGKVQAYQEAEIPYTVYNRGKYPVRFEIDISSPRLLDLLTLTPQSGEVKPGEQRKGLARISARHEVELTGTEELAVTIKDAESGYAIEPPQQPLQVMAIVAFNEVSFELENKGRFSFDWYLVNQECMFTAPEEPVRGAEPPQKGEKQKLGKARLQGKSPEKSLGATFGPFKIVPVRGQLDPGTKTSVQVEYGAQGDASHSISLALLCTAPPVQVNGVRLGHADEAFVSSIGPIAAFFADPSAPIDFEAYGPIRPAATYFIQGQSSVPCISLEPEKLFHEQALAISMDEAYAIWQRRSGTIFVLDENCLCFGPVIAGSPGSTSGVVETIRIDNPQLIPAEIIFEIKQVSRTVAIPVVIKNEGIIAATARVQLPPCDSIDFELPHSITLKPKEERNFSLAYRPKTPGELDYKFNLSTHANPFENVEIHVKGCAFSEELIWSVANSANQSLLRTGDGELLDGNHLMFDDVPLGKMVIQDLSLRNISTQAISFDLNMDSLGQLKDRLIITPSGGTLAPSAACLVNVSFKTDEPISVTHHPINFTTLFLQGAENSANSSRVPSKNKGRAKNKQTDGKSDGTATGRGDAPSPEELILHISVSSDVRQCEVNIERIDFDATTLFKSRLFSFTLRKALDLLSTIAQLEAAGTELKITPLSGNLAPESSLPIKIQMTPSEQKNISVSIPCKINQKFRSLRLDIKGEGYYLMPTLKLVEEAGQSKQVVLKLGNNGKYDFSFRWITKDEKCHGGAGSIRIQPTEGRQED</sequence>
<dbReference type="GO" id="GO:0005930">
    <property type="term" value="C:axoneme"/>
    <property type="evidence" value="ECO:0007669"/>
    <property type="project" value="TreeGrafter"/>
</dbReference>
<dbReference type="OMA" id="PCEWFVQ"/>
<feature type="domain" description="HYDIN/VesB/CFA65-like Ig-like" evidence="7">
    <location>
        <begin position="859"/>
        <end position="963"/>
    </location>
</feature>
<accession>U6GLS3</accession>
<feature type="compositionally biased region" description="Polar residues" evidence="6">
    <location>
        <begin position="1418"/>
        <end position="1427"/>
    </location>
</feature>
<dbReference type="PANTHER" id="PTHR23053">
    <property type="entry name" value="DLEC1 DELETED IN LUNG AND ESOPHAGEAL CANCER 1"/>
    <property type="match status" value="1"/>
</dbReference>
<dbReference type="Gene3D" id="2.60.40.10">
    <property type="entry name" value="Immunoglobulins"/>
    <property type="match status" value="10"/>
</dbReference>
<keyword evidence="4" id="KW-0969">Cilium</keyword>
<dbReference type="InterPro" id="IPR053879">
    <property type="entry name" value="HYDIN_VesB_CFA65-like_Ig"/>
</dbReference>
<evidence type="ECO:0000256" key="3">
    <source>
        <dbReference type="ARBA" id="ARBA00022490"/>
    </source>
</evidence>
<feature type="domain" description="HYDIN/VesB/CFA65-like Ig-like" evidence="7">
    <location>
        <begin position="641"/>
        <end position="739"/>
    </location>
</feature>
<comment type="subcellular location">
    <subcellularLocation>
        <location evidence="1">Cell projection</location>
        <location evidence="1">Cilium</location>
    </subcellularLocation>
    <subcellularLocation>
        <location evidence="2">Cytoplasm</location>
    </subcellularLocation>
</comment>
<keyword evidence="3" id="KW-0963">Cytoplasm</keyword>
<dbReference type="Pfam" id="PF22544">
    <property type="entry name" value="HYDIN_VesB_CFA65-like_Ig"/>
    <property type="match status" value="3"/>
</dbReference>
<dbReference type="GeneID" id="25268260"/>
<gene>
    <name evidence="8" type="ORF">EAH_00001900</name>
</gene>
<reference evidence="8" key="1">
    <citation type="submission" date="2013-10" db="EMBL/GenBank/DDBJ databases">
        <title>Genomic analysis of the causative agents of coccidiosis in chickens.</title>
        <authorList>
            <person name="Reid A.J."/>
            <person name="Blake D."/>
            <person name="Billington K."/>
            <person name="Browne H."/>
            <person name="Dunn M."/>
            <person name="Hung S."/>
            <person name="Kawahara F."/>
            <person name="Miranda-Saavedra D."/>
            <person name="Mourier T."/>
            <person name="Nagra H."/>
            <person name="Otto T.D."/>
            <person name="Rawlings N."/>
            <person name="Sanchez A."/>
            <person name="Sanders M."/>
            <person name="Subramaniam C."/>
            <person name="Tay Y."/>
            <person name="Dear P."/>
            <person name="Doerig C."/>
            <person name="Gruber A."/>
            <person name="Parkinson J."/>
            <person name="Shirley M."/>
            <person name="Wan K.L."/>
            <person name="Berriman M."/>
            <person name="Tomley F."/>
            <person name="Pain A."/>
        </authorList>
    </citation>
    <scope>NUCLEOTIDE SEQUENCE [LARGE SCALE GENOMIC DNA]</scope>
    <source>
        <strain evidence="8">Houghton</strain>
    </source>
</reference>
<feature type="compositionally biased region" description="Polar residues" evidence="6">
    <location>
        <begin position="1212"/>
        <end position="1223"/>
    </location>
</feature>
<proteinExistence type="predicted"/>
<reference evidence="8" key="2">
    <citation type="submission" date="2013-10" db="EMBL/GenBank/DDBJ databases">
        <authorList>
            <person name="Aslett M."/>
        </authorList>
    </citation>
    <scope>NUCLEOTIDE SEQUENCE [LARGE SCALE GENOMIC DNA]</scope>
    <source>
        <strain evidence="8">Houghton</strain>
    </source>
</reference>
<dbReference type="VEuPathDB" id="ToxoDB:EAH_00001900"/>